<evidence type="ECO:0000256" key="1">
    <source>
        <dbReference type="SAM" id="MobiDB-lite"/>
    </source>
</evidence>
<proteinExistence type="predicted"/>
<accession>A0A6J4LU86</accession>
<protein>
    <submittedName>
        <fullName evidence="2">Cell division protein ZipA</fullName>
    </submittedName>
</protein>
<feature type="compositionally biased region" description="Basic residues" evidence="1">
    <location>
        <begin position="36"/>
        <end position="46"/>
    </location>
</feature>
<dbReference type="GO" id="GO:0051301">
    <property type="term" value="P:cell division"/>
    <property type="evidence" value="ECO:0007669"/>
    <property type="project" value="UniProtKB-KW"/>
</dbReference>
<organism evidence="2">
    <name type="scientific">uncultured Lysobacter sp</name>
    <dbReference type="NCBI Taxonomy" id="271060"/>
    <lineage>
        <taxon>Bacteria</taxon>
        <taxon>Pseudomonadati</taxon>
        <taxon>Pseudomonadota</taxon>
        <taxon>Gammaproteobacteria</taxon>
        <taxon>Lysobacterales</taxon>
        <taxon>Lysobacteraceae</taxon>
        <taxon>Lysobacter</taxon>
        <taxon>environmental samples</taxon>
    </lineage>
</organism>
<feature type="non-terminal residue" evidence="2">
    <location>
        <position position="125"/>
    </location>
</feature>
<reference evidence="2" key="1">
    <citation type="submission" date="2020-02" db="EMBL/GenBank/DDBJ databases">
        <authorList>
            <person name="Meier V. D."/>
        </authorList>
    </citation>
    <scope>NUCLEOTIDE SEQUENCE</scope>
    <source>
        <strain evidence="2">AVDCRST_MAG71</strain>
    </source>
</reference>
<feature type="compositionally biased region" description="Basic residues" evidence="1">
    <location>
        <begin position="86"/>
        <end position="99"/>
    </location>
</feature>
<sequence length="125" mass="14229">VGHDPAAPRHPRRRHHPAGDDRVLRPAAQAGPGQARRSRVGRRARLPHGADAGRADRTRRRRTRSRWSGHAGRTRTVRSHAGGPRVARRYRSRSPRQRGVRQDRHPVPRRARWPEAARPRHRGGG</sequence>
<feature type="region of interest" description="Disordered" evidence="1">
    <location>
        <begin position="1"/>
        <end position="125"/>
    </location>
</feature>
<name>A0A6J4LU86_9GAMM</name>
<evidence type="ECO:0000313" key="2">
    <source>
        <dbReference type="EMBL" id="CAA9341893.1"/>
    </source>
</evidence>
<gene>
    <name evidence="2" type="ORF">AVDCRST_MAG71-2283</name>
</gene>
<keyword evidence="2" id="KW-0131">Cell cycle</keyword>
<dbReference type="EMBL" id="CADCUA010000526">
    <property type="protein sequence ID" value="CAA9341893.1"/>
    <property type="molecule type" value="Genomic_DNA"/>
</dbReference>
<keyword evidence="2" id="KW-0132">Cell division</keyword>
<feature type="compositionally biased region" description="Basic residues" evidence="1">
    <location>
        <begin position="57"/>
        <end position="78"/>
    </location>
</feature>
<feature type="non-terminal residue" evidence="2">
    <location>
        <position position="1"/>
    </location>
</feature>
<feature type="compositionally biased region" description="Basic and acidic residues" evidence="1">
    <location>
        <begin position="100"/>
        <end position="118"/>
    </location>
</feature>
<dbReference type="AlphaFoldDB" id="A0A6J4LU86"/>